<evidence type="ECO:0000256" key="5">
    <source>
        <dbReference type="ARBA" id="ARBA00022750"/>
    </source>
</evidence>
<feature type="transmembrane region" description="Helical" evidence="9">
    <location>
        <begin position="6"/>
        <end position="24"/>
    </location>
</feature>
<evidence type="ECO:0000256" key="6">
    <source>
        <dbReference type="ARBA" id="ARBA00022801"/>
    </source>
</evidence>
<proteinExistence type="inferred from homology"/>
<dbReference type="Pfam" id="PF01252">
    <property type="entry name" value="Peptidase_A8"/>
    <property type="match status" value="1"/>
</dbReference>
<evidence type="ECO:0000256" key="2">
    <source>
        <dbReference type="ARBA" id="ARBA00022475"/>
    </source>
</evidence>
<comment type="function">
    <text evidence="9">This protein specifically catalyzes the removal of signal peptides from prolipoproteins.</text>
</comment>
<name>A0A1F6FNG9_9BACT</name>
<keyword evidence="5 9" id="KW-0064">Aspartyl protease</keyword>
<reference evidence="11 12" key="1">
    <citation type="journal article" date="2016" name="Nat. Commun.">
        <title>Thousands of microbial genomes shed light on interconnected biogeochemical processes in an aquifer system.</title>
        <authorList>
            <person name="Anantharaman K."/>
            <person name="Brown C.T."/>
            <person name="Hug L.A."/>
            <person name="Sharon I."/>
            <person name="Castelle C.J."/>
            <person name="Probst A.J."/>
            <person name="Thomas B.C."/>
            <person name="Singh A."/>
            <person name="Wilkins M.J."/>
            <person name="Karaoz U."/>
            <person name="Brodie E.L."/>
            <person name="Williams K.H."/>
            <person name="Hubbard S.S."/>
            <person name="Banfield J.F."/>
        </authorList>
    </citation>
    <scope>NUCLEOTIDE SEQUENCE [LARGE SCALE GENOMIC DNA]</scope>
</reference>
<keyword evidence="4 9" id="KW-0812">Transmembrane</keyword>
<dbReference type="Proteomes" id="UP000179136">
    <property type="component" value="Unassembled WGS sequence"/>
</dbReference>
<evidence type="ECO:0000256" key="1">
    <source>
        <dbReference type="ARBA" id="ARBA00006139"/>
    </source>
</evidence>
<dbReference type="EC" id="3.4.23.36" evidence="9"/>
<evidence type="ECO:0000256" key="10">
    <source>
        <dbReference type="RuleBase" id="RU004181"/>
    </source>
</evidence>
<keyword evidence="8 9" id="KW-0472">Membrane</keyword>
<keyword evidence="6 9" id="KW-0378">Hydrolase</keyword>
<comment type="catalytic activity">
    <reaction evidence="9">
        <text>Release of signal peptides from bacterial membrane prolipoproteins. Hydrolyzes -Xaa-Yaa-Zaa-|-(S,diacylglyceryl)Cys-, in which Xaa is hydrophobic (preferably Leu), and Yaa (Ala or Ser) and Zaa (Gly or Ala) have small, neutral side chains.</text>
        <dbReference type="EC" id="3.4.23.36"/>
    </reaction>
</comment>
<evidence type="ECO:0000256" key="3">
    <source>
        <dbReference type="ARBA" id="ARBA00022670"/>
    </source>
</evidence>
<feature type="transmembrane region" description="Helical" evidence="9">
    <location>
        <begin position="59"/>
        <end position="78"/>
    </location>
</feature>
<dbReference type="GO" id="GO:0006508">
    <property type="term" value="P:proteolysis"/>
    <property type="evidence" value="ECO:0007669"/>
    <property type="project" value="UniProtKB-KW"/>
</dbReference>
<evidence type="ECO:0000256" key="8">
    <source>
        <dbReference type="ARBA" id="ARBA00023136"/>
    </source>
</evidence>
<evidence type="ECO:0000313" key="11">
    <source>
        <dbReference type="EMBL" id="OGG87398.1"/>
    </source>
</evidence>
<organism evidence="11 12">
    <name type="scientific">Candidatus Kuenenbacteria bacterium RIFCSPHIGHO2_02_FULL_39_13</name>
    <dbReference type="NCBI Taxonomy" id="1798561"/>
    <lineage>
        <taxon>Bacteria</taxon>
        <taxon>Candidatus Kueneniibacteriota</taxon>
    </lineage>
</organism>
<dbReference type="InterPro" id="IPR001872">
    <property type="entry name" value="Peptidase_A8"/>
</dbReference>
<keyword evidence="7 9" id="KW-1133">Transmembrane helix</keyword>
<comment type="caution">
    <text evidence="11">The sequence shown here is derived from an EMBL/GenBank/DDBJ whole genome shotgun (WGS) entry which is preliminary data.</text>
</comment>
<dbReference type="GO" id="GO:0004190">
    <property type="term" value="F:aspartic-type endopeptidase activity"/>
    <property type="evidence" value="ECO:0007669"/>
    <property type="project" value="UniProtKB-UniRule"/>
</dbReference>
<dbReference type="GO" id="GO:0005886">
    <property type="term" value="C:plasma membrane"/>
    <property type="evidence" value="ECO:0007669"/>
    <property type="project" value="UniProtKB-SubCell"/>
</dbReference>
<dbReference type="PANTHER" id="PTHR33695">
    <property type="entry name" value="LIPOPROTEIN SIGNAL PEPTIDASE"/>
    <property type="match status" value="1"/>
</dbReference>
<dbReference type="PRINTS" id="PR00781">
    <property type="entry name" value="LIPOSIGPTASE"/>
</dbReference>
<evidence type="ECO:0000256" key="7">
    <source>
        <dbReference type="ARBA" id="ARBA00022989"/>
    </source>
</evidence>
<dbReference type="UniPathway" id="UPA00665"/>
<keyword evidence="3 9" id="KW-0645">Protease</keyword>
<feature type="active site" evidence="9">
    <location>
        <position position="127"/>
    </location>
</feature>
<protein>
    <recommendedName>
        <fullName evidence="9">Lipoprotein signal peptidase</fullName>
        <ecNumber evidence="9">3.4.23.36</ecNumber>
    </recommendedName>
    <alternativeName>
        <fullName evidence="9">Prolipoprotein signal peptidase</fullName>
    </alternativeName>
    <alternativeName>
        <fullName evidence="9">Signal peptidase II</fullName>
        <shortName evidence="9">SPase II</shortName>
    </alternativeName>
</protein>
<feature type="transmembrane region" description="Helical" evidence="9">
    <location>
        <begin position="123"/>
        <end position="143"/>
    </location>
</feature>
<evidence type="ECO:0000313" key="12">
    <source>
        <dbReference type="Proteomes" id="UP000179136"/>
    </source>
</evidence>
<comment type="similarity">
    <text evidence="1 9 10">Belongs to the peptidase A8 family.</text>
</comment>
<keyword evidence="2 9" id="KW-1003">Cell membrane</keyword>
<dbReference type="STRING" id="1798561.A3B87_00805"/>
<gene>
    <name evidence="9" type="primary">lspA</name>
    <name evidence="11" type="ORF">A3B87_00805</name>
</gene>
<accession>A0A1F6FNG9</accession>
<dbReference type="HAMAP" id="MF_00161">
    <property type="entry name" value="LspA"/>
    <property type="match status" value="1"/>
</dbReference>
<sequence length="153" mass="17666">MPHKNQPWVIIVLGLFFFIIDRILKYLFSHQAIEDSFFLTYTKNTGIAFGINFPKDFLIIFYFIIALIILALIIWLIKLLTGGKYLAASLIWLVILGAGSNIIDRIKFGFVIDYINLHIWPVFNLADMMIAGGILIIIYINVFKNSFSRGYWP</sequence>
<feature type="transmembrane region" description="Helical" evidence="9">
    <location>
        <begin position="85"/>
        <end position="103"/>
    </location>
</feature>
<evidence type="ECO:0000256" key="9">
    <source>
        <dbReference type="HAMAP-Rule" id="MF_00161"/>
    </source>
</evidence>
<comment type="subcellular location">
    <subcellularLocation>
        <location evidence="9">Cell membrane</location>
        <topology evidence="9">Multi-pass membrane protein</topology>
    </subcellularLocation>
</comment>
<dbReference type="AlphaFoldDB" id="A0A1F6FNG9"/>
<dbReference type="EMBL" id="MFMW01000014">
    <property type="protein sequence ID" value="OGG87398.1"/>
    <property type="molecule type" value="Genomic_DNA"/>
</dbReference>
<dbReference type="PANTHER" id="PTHR33695:SF1">
    <property type="entry name" value="LIPOPROTEIN SIGNAL PEPTIDASE"/>
    <property type="match status" value="1"/>
</dbReference>
<comment type="pathway">
    <text evidence="9">Protein modification; lipoprotein biosynthesis (signal peptide cleavage).</text>
</comment>
<evidence type="ECO:0000256" key="4">
    <source>
        <dbReference type="ARBA" id="ARBA00022692"/>
    </source>
</evidence>
<feature type="active site" evidence="9">
    <location>
        <position position="113"/>
    </location>
</feature>